<feature type="domain" description="Cytochrome c" evidence="8">
    <location>
        <begin position="24"/>
        <end position="102"/>
    </location>
</feature>
<evidence type="ECO:0000256" key="6">
    <source>
        <dbReference type="ARBA" id="ARBA00022982"/>
    </source>
</evidence>
<keyword evidence="6" id="KW-0249">Electron transport</keyword>
<evidence type="ECO:0000256" key="3">
    <source>
        <dbReference type="ARBA" id="ARBA00022617"/>
    </source>
</evidence>
<keyword evidence="2" id="KW-0813">Transport</keyword>
<keyword evidence="3" id="KW-0349">Heme</keyword>
<protein>
    <recommendedName>
        <fullName evidence="8">Cytochrome c domain-containing protein</fullName>
    </recommendedName>
</protein>
<evidence type="ECO:0000259" key="8">
    <source>
        <dbReference type="PROSITE" id="PS51007"/>
    </source>
</evidence>
<evidence type="ECO:0000256" key="1">
    <source>
        <dbReference type="ARBA" id="ARBA00004418"/>
    </source>
</evidence>
<dbReference type="Pfam" id="PF00034">
    <property type="entry name" value="Cytochrom_C"/>
    <property type="match status" value="2"/>
</dbReference>
<dbReference type="PROSITE" id="PS51007">
    <property type="entry name" value="CYTC"/>
    <property type="match status" value="2"/>
</dbReference>
<dbReference type="InterPro" id="IPR024167">
    <property type="entry name" value="Cytochrome_c4-like"/>
</dbReference>
<dbReference type="PIRSF" id="PIRSF000005">
    <property type="entry name" value="Cytochrome_c4"/>
    <property type="match status" value="1"/>
</dbReference>
<dbReference type="Gene3D" id="1.10.760.10">
    <property type="entry name" value="Cytochrome c-like domain"/>
    <property type="match status" value="2"/>
</dbReference>
<dbReference type="GO" id="GO:0042597">
    <property type="term" value="C:periplasmic space"/>
    <property type="evidence" value="ECO:0007669"/>
    <property type="project" value="UniProtKB-SubCell"/>
</dbReference>
<name>A0A382FP62_9ZZZZ</name>
<dbReference type="InterPro" id="IPR009056">
    <property type="entry name" value="Cyt_c-like_dom"/>
</dbReference>
<evidence type="ECO:0000256" key="4">
    <source>
        <dbReference type="ARBA" id="ARBA00022723"/>
    </source>
</evidence>
<dbReference type="GO" id="GO:0020037">
    <property type="term" value="F:heme binding"/>
    <property type="evidence" value="ECO:0007669"/>
    <property type="project" value="InterPro"/>
</dbReference>
<comment type="subcellular location">
    <subcellularLocation>
        <location evidence="1">Periplasm</location>
    </subcellularLocation>
</comment>
<evidence type="ECO:0000256" key="7">
    <source>
        <dbReference type="ARBA" id="ARBA00023004"/>
    </source>
</evidence>
<proteinExistence type="predicted"/>
<dbReference type="SUPFAM" id="SSF46626">
    <property type="entry name" value="Cytochrome c"/>
    <property type="match status" value="2"/>
</dbReference>
<keyword evidence="4" id="KW-0479">Metal-binding</keyword>
<dbReference type="PANTHER" id="PTHR33751">
    <property type="entry name" value="CBB3-TYPE CYTOCHROME C OXIDASE SUBUNIT FIXP"/>
    <property type="match status" value="1"/>
</dbReference>
<keyword evidence="7" id="KW-0408">Iron</keyword>
<keyword evidence="5" id="KW-0574">Periplasm</keyword>
<dbReference type="InterPro" id="IPR050597">
    <property type="entry name" value="Cytochrome_c_Oxidase_Subunit"/>
</dbReference>
<dbReference type="EMBL" id="UINC01050881">
    <property type="protein sequence ID" value="SVB64375.1"/>
    <property type="molecule type" value="Genomic_DNA"/>
</dbReference>
<accession>A0A382FP62</accession>
<organism evidence="9">
    <name type="scientific">marine metagenome</name>
    <dbReference type="NCBI Taxonomy" id="408172"/>
    <lineage>
        <taxon>unclassified sequences</taxon>
        <taxon>metagenomes</taxon>
        <taxon>ecological metagenomes</taxon>
    </lineage>
</organism>
<evidence type="ECO:0000256" key="5">
    <source>
        <dbReference type="ARBA" id="ARBA00022764"/>
    </source>
</evidence>
<sequence length="201" mass="21138">MKRLIMIITALALAAVAGSGLAAGDPAAGQTKSMICSACHGADGNSSNGDYPSLAGQVPGYIAQQLANFKSGIRSNTIMGGMAQTLTEEDMANLDAWYSSQQPTVYTLAEDQLETAQLGETLYRGGYPPMQVPACMGCHGPAGAGIPPIFPRLAGQHAEYTETQLLAFKSEQRRSEIMSPIAFGLSAEQIRALALYLTALH</sequence>
<dbReference type="PANTHER" id="PTHR33751:SF9">
    <property type="entry name" value="CYTOCHROME C4"/>
    <property type="match status" value="1"/>
</dbReference>
<feature type="domain" description="Cytochrome c" evidence="8">
    <location>
        <begin position="114"/>
        <end position="201"/>
    </location>
</feature>
<dbReference type="InterPro" id="IPR036909">
    <property type="entry name" value="Cyt_c-like_dom_sf"/>
</dbReference>
<evidence type="ECO:0000256" key="2">
    <source>
        <dbReference type="ARBA" id="ARBA00022448"/>
    </source>
</evidence>
<dbReference type="GO" id="GO:0005506">
    <property type="term" value="F:iron ion binding"/>
    <property type="evidence" value="ECO:0007669"/>
    <property type="project" value="InterPro"/>
</dbReference>
<dbReference type="GO" id="GO:0009055">
    <property type="term" value="F:electron transfer activity"/>
    <property type="evidence" value="ECO:0007669"/>
    <property type="project" value="InterPro"/>
</dbReference>
<evidence type="ECO:0000313" key="9">
    <source>
        <dbReference type="EMBL" id="SVB64375.1"/>
    </source>
</evidence>
<reference evidence="9" key="1">
    <citation type="submission" date="2018-05" db="EMBL/GenBank/DDBJ databases">
        <authorList>
            <person name="Lanie J.A."/>
            <person name="Ng W.-L."/>
            <person name="Kazmierczak K.M."/>
            <person name="Andrzejewski T.M."/>
            <person name="Davidsen T.M."/>
            <person name="Wayne K.J."/>
            <person name="Tettelin H."/>
            <person name="Glass J.I."/>
            <person name="Rusch D."/>
            <person name="Podicherti R."/>
            <person name="Tsui H.-C.T."/>
            <person name="Winkler M.E."/>
        </authorList>
    </citation>
    <scope>NUCLEOTIDE SEQUENCE</scope>
</reference>
<gene>
    <name evidence="9" type="ORF">METZ01_LOCUS217229</name>
</gene>
<dbReference type="AlphaFoldDB" id="A0A382FP62"/>